<evidence type="ECO:0000256" key="6">
    <source>
        <dbReference type="ARBA" id="ARBA00023008"/>
    </source>
</evidence>
<dbReference type="InterPro" id="IPR028871">
    <property type="entry name" value="BlueCu_1_BS"/>
</dbReference>
<keyword evidence="5 8" id="KW-0249">Electron transport</keyword>
<evidence type="ECO:0000256" key="4">
    <source>
        <dbReference type="ARBA" id="ARBA00022764"/>
    </source>
</evidence>
<evidence type="ECO:0000256" key="2">
    <source>
        <dbReference type="ARBA" id="ARBA00022448"/>
    </source>
</evidence>
<dbReference type="Gene3D" id="2.60.40.420">
    <property type="entry name" value="Cupredoxins - blue copper proteins"/>
    <property type="match status" value="1"/>
</dbReference>
<evidence type="ECO:0000313" key="10">
    <source>
        <dbReference type="EMBL" id="KTT24835.1"/>
    </source>
</evidence>
<keyword evidence="2 8" id="KW-0813">Transport</keyword>
<evidence type="ECO:0000256" key="1">
    <source>
        <dbReference type="ARBA" id="ARBA00004418"/>
    </source>
</evidence>
<feature type="chain" id="PRO_5007358147" description="Azurin" evidence="8">
    <location>
        <begin position="22"/>
        <end position="150"/>
    </location>
</feature>
<keyword evidence="11" id="KW-1185">Reference proteome</keyword>
<dbReference type="PANTHER" id="PTHR38439">
    <property type="entry name" value="AURACYANIN-B"/>
    <property type="match status" value="1"/>
</dbReference>
<dbReference type="InterPro" id="IPR000923">
    <property type="entry name" value="BlueCu_1"/>
</dbReference>
<gene>
    <name evidence="10" type="ORF">NS331_05955</name>
</gene>
<dbReference type="PROSITE" id="PS00196">
    <property type="entry name" value="COPPER_BLUE"/>
    <property type="match status" value="1"/>
</dbReference>
<dbReference type="NCBIfam" id="TIGR02695">
    <property type="entry name" value="azurin"/>
    <property type="match status" value="1"/>
</dbReference>
<dbReference type="InterPro" id="IPR050845">
    <property type="entry name" value="Cu-binding_ET"/>
</dbReference>
<dbReference type="SUPFAM" id="SSF49503">
    <property type="entry name" value="Cupredoxins"/>
    <property type="match status" value="1"/>
</dbReference>
<evidence type="ECO:0000259" key="9">
    <source>
        <dbReference type="Pfam" id="PF00127"/>
    </source>
</evidence>
<evidence type="ECO:0000256" key="8">
    <source>
        <dbReference type="RuleBase" id="RU363017"/>
    </source>
</evidence>
<dbReference type="CDD" id="cd13922">
    <property type="entry name" value="Azurin"/>
    <property type="match status" value="1"/>
</dbReference>
<accession>A0A147H4G8</accession>
<dbReference type="AlphaFoldDB" id="A0A147H4G8"/>
<name>A0A147H4G8_9BURK</name>
<keyword evidence="7" id="KW-1015">Disulfide bond</keyword>
<dbReference type="PANTHER" id="PTHR38439:SF2">
    <property type="entry name" value="OUTER MEMBRANE PROTEIN H.8"/>
    <property type="match status" value="1"/>
</dbReference>
<dbReference type="PATRIC" id="fig|433924.3.peg.3060"/>
<protein>
    <recommendedName>
        <fullName evidence="8">Azurin</fullName>
    </recommendedName>
</protein>
<dbReference type="GO" id="GO:0009055">
    <property type="term" value="F:electron transfer activity"/>
    <property type="evidence" value="ECO:0007669"/>
    <property type="project" value="InterPro"/>
</dbReference>
<evidence type="ECO:0000313" key="11">
    <source>
        <dbReference type="Proteomes" id="UP000072741"/>
    </source>
</evidence>
<dbReference type="Pfam" id="PF00127">
    <property type="entry name" value="Copper-bind"/>
    <property type="match status" value="1"/>
</dbReference>
<comment type="function">
    <text evidence="8">Transfers electrons from cytochrome c551 to cytochrome oxidase.</text>
</comment>
<dbReference type="GO" id="GO:0005507">
    <property type="term" value="F:copper ion binding"/>
    <property type="evidence" value="ECO:0007669"/>
    <property type="project" value="UniProtKB-UniRule"/>
</dbReference>
<dbReference type="GO" id="GO:0042597">
    <property type="term" value="C:periplasmic space"/>
    <property type="evidence" value="ECO:0007669"/>
    <property type="project" value="UniProtKB-SubCell"/>
</dbReference>
<dbReference type="InterPro" id="IPR008972">
    <property type="entry name" value="Cupredoxin"/>
</dbReference>
<comment type="subcellular location">
    <subcellularLocation>
        <location evidence="1 8">Periplasm</location>
    </subcellularLocation>
</comment>
<dbReference type="InterPro" id="IPR014068">
    <property type="entry name" value="Azurin"/>
</dbReference>
<evidence type="ECO:0000256" key="3">
    <source>
        <dbReference type="ARBA" id="ARBA00022723"/>
    </source>
</evidence>
<sequence>MPSRFLVAAALLAALSAPLHAADCSVQIDGNDAMQFNKTAIDVPKACKSFTVQLRHAGKMPKAAMGHNWVLAKTADVQAVANDGIAAGLDKQYVKPGDARVIAHTRVVGGGESDSVAVDVSKLKAGESYTFFCSFPGHSGVMKGSFALAR</sequence>
<keyword evidence="3 8" id="KW-0479">Metal-binding</keyword>
<dbReference type="RefSeq" id="WP_058641076.1">
    <property type="nucleotide sequence ID" value="NZ_LDSL01000038.1"/>
</dbReference>
<dbReference type="EMBL" id="LDSL01000038">
    <property type="protein sequence ID" value="KTT24835.1"/>
    <property type="molecule type" value="Genomic_DNA"/>
</dbReference>
<feature type="signal peptide" evidence="8">
    <location>
        <begin position="1"/>
        <end position="21"/>
    </location>
</feature>
<keyword evidence="8" id="KW-0732">Signal</keyword>
<organism evidence="10 11">
    <name type="scientific">Pseudacidovorax intermedius</name>
    <dbReference type="NCBI Taxonomy" id="433924"/>
    <lineage>
        <taxon>Bacteria</taxon>
        <taxon>Pseudomonadati</taxon>
        <taxon>Pseudomonadota</taxon>
        <taxon>Betaproteobacteria</taxon>
        <taxon>Burkholderiales</taxon>
        <taxon>Comamonadaceae</taxon>
        <taxon>Pseudacidovorax</taxon>
    </lineage>
</organism>
<comment type="caution">
    <text evidence="10">The sequence shown here is derived from an EMBL/GenBank/DDBJ whole genome shotgun (WGS) entry which is preliminary data.</text>
</comment>
<feature type="domain" description="Blue (type 1) copper" evidence="9">
    <location>
        <begin position="23"/>
        <end position="146"/>
    </location>
</feature>
<keyword evidence="6 8" id="KW-0186">Copper</keyword>
<dbReference type="FunFam" id="2.60.40.420:FF:000040">
    <property type="entry name" value="Azurin"/>
    <property type="match status" value="1"/>
</dbReference>
<evidence type="ECO:0000256" key="5">
    <source>
        <dbReference type="ARBA" id="ARBA00022982"/>
    </source>
</evidence>
<dbReference type="OrthoDB" id="9814063at2"/>
<keyword evidence="4 8" id="KW-0574">Periplasm</keyword>
<evidence type="ECO:0000256" key="7">
    <source>
        <dbReference type="ARBA" id="ARBA00023157"/>
    </source>
</evidence>
<dbReference type="Proteomes" id="UP000072741">
    <property type="component" value="Unassembled WGS sequence"/>
</dbReference>
<proteinExistence type="predicted"/>
<reference evidence="10 11" key="1">
    <citation type="journal article" date="2016" name="Front. Microbiol.">
        <title>Genomic Resource of Rice Seed Associated Bacteria.</title>
        <authorList>
            <person name="Midha S."/>
            <person name="Bansal K."/>
            <person name="Sharma S."/>
            <person name="Kumar N."/>
            <person name="Patil P.P."/>
            <person name="Chaudhry V."/>
            <person name="Patil P.B."/>
        </authorList>
    </citation>
    <scope>NUCLEOTIDE SEQUENCE [LARGE SCALE GENOMIC DNA]</scope>
    <source>
        <strain evidence="10 11">NS331</strain>
    </source>
</reference>